<name>A0A074S9Y7_9AGAM</name>
<feature type="compositionally biased region" description="Low complexity" evidence="1">
    <location>
        <begin position="196"/>
        <end position="223"/>
    </location>
</feature>
<protein>
    <submittedName>
        <fullName evidence="2">Gti1/Pac2 family protein</fullName>
    </submittedName>
</protein>
<proteinExistence type="predicted"/>
<dbReference type="Proteomes" id="UP000027456">
    <property type="component" value="Unassembled WGS sequence"/>
</dbReference>
<dbReference type="PANTHER" id="PTHR28027:SF1">
    <property type="entry name" value="CAMP INDEPENDENT REGULATORY PROTEIN (AFU_ORTHOLOGUE AFUA_3G09640)"/>
    <property type="match status" value="1"/>
</dbReference>
<dbReference type="AlphaFoldDB" id="A0A074S9Y7"/>
<feature type="compositionally biased region" description="Low complexity" evidence="1">
    <location>
        <begin position="288"/>
        <end position="301"/>
    </location>
</feature>
<gene>
    <name evidence="2" type="ORF">V565_017350</name>
</gene>
<keyword evidence="3" id="KW-1185">Reference proteome</keyword>
<reference evidence="2 3" key="1">
    <citation type="submission" date="2013-12" db="EMBL/GenBank/DDBJ databases">
        <authorList>
            <person name="Cubeta M."/>
            <person name="Pakala S."/>
            <person name="Fedorova N."/>
            <person name="Thomas E."/>
            <person name="Dean R."/>
            <person name="Jabaji S."/>
            <person name="Neate S."/>
            <person name="Toda T."/>
            <person name="Tavantzis S."/>
            <person name="Vilgalys R."/>
            <person name="Bharathan N."/>
            <person name="Pakala S."/>
            <person name="Losada L.S."/>
            <person name="Zafar N."/>
            <person name="Nierman W."/>
        </authorList>
    </citation>
    <scope>NUCLEOTIDE SEQUENCE [LARGE SCALE GENOMIC DNA]</scope>
    <source>
        <strain evidence="2 3">123E</strain>
    </source>
</reference>
<feature type="compositionally biased region" description="Low complexity" evidence="1">
    <location>
        <begin position="265"/>
        <end position="279"/>
    </location>
</feature>
<comment type="caution">
    <text evidence="2">The sequence shown here is derived from an EMBL/GenBank/DDBJ whole genome shotgun (WGS) entry which is preliminary data.</text>
</comment>
<sequence>MPVPTLKGVTVNSVHSALIIFYAVSLKLLPKVDQRLNVDERESLTTGDVYVWEERDLLSDVGESIERWTDGIKWGSSRVRNEFLFYYERDHNPKEPRAIQEGRLIKQTFSVYFHPPGDPRNRPRKWHMVAYYSQATVDSLLKVEDFPQLAALRVPEGVFQPARAKRGHARGAEPASPTPIALARHRVSPVPIPSQSGSIRAPRPRSGSRASYSHASSSSGALGFTQAFNPYGHQDSHSLTPEPAGRPAPLRRALTFTGANIQNRGSLEPGSSSGGSSPLEDYDRENHSSYPPRLSSSYPPSGETPGPHRVLPFPIVSRAVGVPRISTDDKALSALQTRFMK</sequence>
<evidence type="ECO:0000256" key="1">
    <source>
        <dbReference type="SAM" id="MobiDB-lite"/>
    </source>
</evidence>
<dbReference type="PANTHER" id="PTHR28027">
    <property type="entry name" value="TRANSCRIPTIONAL REGULATOR MIT1"/>
    <property type="match status" value="1"/>
</dbReference>
<organism evidence="2 3">
    <name type="scientific">Rhizoctonia solani 123E</name>
    <dbReference type="NCBI Taxonomy" id="1423351"/>
    <lineage>
        <taxon>Eukaryota</taxon>
        <taxon>Fungi</taxon>
        <taxon>Dikarya</taxon>
        <taxon>Basidiomycota</taxon>
        <taxon>Agaricomycotina</taxon>
        <taxon>Agaricomycetes</taxon>
        <taxon>Cantharellales</taxon>
        <taxon>Ceratobasidiaceae</taxon>
        <taxon>Rhizoctonia</taxon>
    </lineage>
</organism>
<evidence type="ECO:0000313" key="2">
    <source>
        <dbReference type="EMBL" id="KEP54420.1"/>
    </source>
</evidence>
<accession>A0A074S9Y7</accession>
<dbReference type="HOGENOM" id="CLU_028895_2_0_1"/>
<dbReference type="EMBL" id="AZST01000028">
    <property type="protein sequence ID" value="KEP54420.1"/>
    <property type="molecule type" value="Genomic_DNA"/>
</dbReference>
<feature type="region of interest" description="Disordered" evidence="1">
    <location>
        <begin position="163"/>
        <end position="311"/>
    </location>
</feature>
<dbReference type="Pfam" id="PF09729">
    <property type="entry name" value="Gti1_Pac2"/>
    <property type="match status" value="1"/>
</dbReference>
<dbReference type="GO" id="GO:0003677">
    <property type="term" value="F:DNA binding"/>
    <property type="evidence" value="ECO:0007669"/>
    <property type="project" value="TreeGrafter"/>
</dbReference>
<dbReference type="InterPro" id="IPR018608">
    <property type="entry name" value="Gti1/Pac2"/>
</dbReference>
<evidence type="ECO:0000313" key="3">
    <source>
        <dbReference type="Proteomes" id="UP000027456"/>
    </source>
</evidence>
<dbReference type="OrthoDB" id="5572844at2759"/>